<proteinExistence type="inferred from homology"/>
<keyword evidence="13" id="KW-1185">Reference proteome</keyword>
<comment type="subcellular location">
    <subcellularLocation>
        <location evidence="2">Chromosome</location>
        <location evidence="2">Centromere</location>
    </subcellularLocation>
    <subcellularLocation>
        <location evidence="1">Nucleus</location>
    </subcellularLocation>
</comment>
<dbReference type="GO" id="GO:0051233">
    <property type="term" value="C:spindle midzone"/>
    <property type="evidence" value="ECO:0007669"/>
    <property type="project" value="TreeGrafter"/>
</dbReference>
<evidence type="ECO:0000256" key="4">
    <source>
        <dbReference type="ARBA" id="ARBA00022454"/>
    </source>
</evidence>
<evidence type="ECO:0000256" key="1">
    <source>
        <dbReference type="ARBA" id="ARBA00004123"/>
    </source>
</evidence>
<feature type="domain" description="Borealin C-terminal" evidence="11">
    <location>
        <begin position="176"/>
        <end position="282"/>
    </location>
</feature>
<evidence type="ECO:0000256" key="8">
    <source>
        <dbReference type="ARBA" id="ARBA00023306"/>
    </source>
</evidence>
<reference evidence="14" key="1">
    <citation type="submission" date="2025-04" db="UniProtKB">
        <authorList>
            <consortium name="RefSeq"/>
        </authorList>
    </citation>
    <scope>IDENTIFICATION</scope>
    <source>
        <tissue evidence="14">Whole insect</tissue>
    </source>
</reference>
<dbReference type="GO" id="GO:0032133">
    <property type="term" value="C:chromosome passenger complex"/>
    <property type="evidence" value="ECO:0007669"/>
    <property type="project" value="TreeGrafter"/>
</dbReference>
<dbReference type="PANTHER" id="PTHR16040">
    <property type="entry name" value="AUSTRALIN, ISOFORM A-RELATED"/>
    <property type="match status" value="1"/>
</dbReference>
<dbReference type="OrthoDB" id="6360905at2759"/>
<evidence type="ECO:0000259" key="11">
    <source>
        <dbReference type="Pfam" id="PF10512"/>
    </source>
</evidence>
<evidence type="ECO:0000256" key="5">
    <source>
        <dbReference type="ARBA" id="ARBA00022618"/>
    </source>
</evidence>
<feature type="compositionally biased region" description="Polar residues" evidence="10">
    <location>
        <begin position="119"/>
        <end position="138"/>
    </location>
</feature>
<comment type="similarity">
    <text evidence="3">Belongs to the borealin family.</text>
</comment>
<evidence type="ECO:0000313" key="13">
    <source>
        <dbReference type="Proteomes" id="UP001652700"/>
    </source>
</evidence>
<dbReference type="AlphaFoldDB" id="A0A6P7GG99"/>
<feature type="region of interest" description="Disordered" evidence="10">
    <location>
        <begin position="106"/>
        <end position="190"/>
    </location>
</feature>
<accession>A0A6P7GG99</accession>
<keyword evidence="8" id="KW-0131">Cell cycle</keyword>
<protein>
    <submittedName>
        <fullName evidence="14">Borealin isoform X1</fullName>
    </submittedName>
</protein>
<keyword evidence="7" id="KW-0539">Nucleus</keyword>
<reference evidence="12" key="2">
    <citation type="submission" date="2025-05" db="UniProtKB">
        <authorList>
            <consortium name="EnsemblMetazoa"/>
        </authorList>
    </citation>
    <scope>IDENTIFICATION</scope>
</reference>
<evidence type="ECO:0000313" key="12">
    <source>
        <dbReference type="EnsemblMetazoa" id="XP_028144088.1"/>
    </source>
</evidence>
<keyword evidence="4" id="KW-0158">Chromosome</keyword>
<evidence type="ECO:0000256" key="10">
    <source>
        <dbReference type="SAM" id="MobiDB-lite"/>
    </source>
</evidence>
<dbReference type="InterPro" id="IPR018867">
    <property type="entry name" value="Cell_div_borealin"/>
</dbReference>
<dbReference type="EnsemblMetazoa" id="XM_028288287.2">
    <property type="protein sequence ID" value="XP_028144088.1"/>
    <property type="gene ID" value="LOC114337755"/>
</dbReference>
<dbReference type="KEGG" id="dvv:114337755"/>
<keyword evidence="6" id="KW-0498">Mitosis</keyword>
<evidence type="ECO:0000256" key="6">
    <source>
        <dbReference type="ARBA" id="ARBA00022776"/>
    </source>
</evidence>
<sequence>MFSLFCKVYLSFMPRTKAYNKKPTSKLDEEAFDRQFLLEILHKLKQEFIDLIDVKFRCMLEDDRREIMKQFSEEELNTKLCDLDNVLVSQSHASINLTRKQDLLNSTKSVRKGGKRLTRSSSATDEGYLTTESSNSVDRISKHQPRAKSKKIEKKTRTSTRLSRSLSRSHTDSTGQNFLTPANKKTPPNVYGVVTPKCKPNTPHVLLRRPKHNEVALSFQGSPLLTAAVAPDEFANINIPLNDGSLLSLRPQKGLRLSQIPKFDMDTMRQLQTLKDHISMVLGSSQNDSY</sequence>
<dbReference type="GO" id="GO:0000775">
    <property type="term" value="C:chromosome, centromeric region"/>
    <property type="evidence" value="ECO:0007669"/>
    <property type="project" value="UniProtKB-SubCell"/>
</dbReference>
<dbReference type="PANTHER" id="PTHR16040:SF7">
    <property type="entry name" value="AUSTRALIN, ISOFORM A-RELATED"/>
    <property type="match status" value="1"/>
</dbReference>
<dbReference type="InParanoid" id="A0A6P7GG99"/>
<dbReference type="RefSeq" id="XP_028144088.1">
    <property type="nucleotide sequence ID" value="XM_028288287.1"/>
</dbReference>
<evidence type="ECO:0000256" key="7">
    <source>
        <dbReference type="ARBA" id="ARBA00023242"/>
    </source>
</evidence>
<dbReference type="GO" id="GO:0005634">
    <property type="term" value="C:nucleus"/>
    <property type="evidence" value="ECO:0007669"/>
    <property type="project" value="UniProtKB-SubCell"/>
</dbReference>
<keyword evidence="5" id="KW-0132">Cell division</keyword>
<gene>
    <name evidence="14" type="primary">LOC114337755</name>
</gene>
<evidence type="ECO:0000256" key="3">
    <source>
        <dbReference type="ARBA" id="ARBA00009914"/>
    </source>
</evidence>
<evidence type="ECO:0000313" key="14">
    <source>
        <dbReference type="RefSeq" id="XP_028144088.1"/>
    </source>
</evidence>
<name>A0A6P7GG99_DIAVI</name>
<dbReference type="GO" id="GO:0051301">
    <property type="term" value="P:cell division"/>
    <property type="evidence" value="ECO:0007669"/>
    <property type="project" value="UniProtKB-KW"/>
</dbReference>
<dbReference type="GO" id="GO:0000070">
    <property type="term" value="P:mitotic sister chromatid segregation"/>
    <property type="evidence" value="ECO:0007669"/>
    <property type="project" value="TreeGrafter"/>
</dbReference>
<feature type="compositionally biased region" description="Basic residues" evidence="10">
    <location>
        <begin position="142"/>
        <end position="158"/>
    </location>
</feature>
<evidence type="ECO:0000256" key="9">
    <source>
        <dbReference type="ARBA" id="ARBA00023328"/>
    </source>
</evidence>
<organism evidence="14">
    <name type="scientific">Diabrotica virgifera virgifera</name>
    <name type="common">western corn rootworm</name>
    <dbReference type="NCBI Taxonomy" id="50390"/>
    <lineage>
        <taxon>Eukaryota</taxon>
        <taxon>Metazoa</taxon>
        <taxon>Ecdysozoa</taxon>
        <taxon>Arthropoda</taxon>
        <taxon>Hexapoda</taxon>
        <taxon>Insecta</taxon>
        <taxon>Pterygota</taxon>
        <taxon>Neoptera</taxon>
        <taxon>Endopterygota</taxon>
        <taxon>Coleoptera</taxon>
        <taxon>Polyphaga</taxon>
        <taxon>Cucujiformia</taxon>
        <taxon>Chrysomeloidea</taxon>
        <taxon>Chrysomelidae</taxon>
        <taxon>Galerucinae</taxon>
        <taxon>Diabroticina</taxon>
        <taxon>Diabroticites</taxon>
        <taxon>Diabrotica</taxon>
    </lineage>
</organism>
<keyword evidence="9" id="KW-0137">Centromere</keyword>
<evidence type="ECO:0000256" key="2">
    <source>
        <dbReference type="ARBA" id="ARBA00004584"/>
    </source>
</evidence>
<dbReference type="FunCoup" id="A0A6P7GG99">
    <property type="interactions" value="19"/>
</dbReference>
<dbReference type="InterPro" id="IPR046466">
    <property type="entry name" value="Borealin_C"/>
</dbReference>
<feature type="compositionally biased region" description="Basic residues" evidence="10">
    <location>
        <begin position="109"/>
        <end position="118"/>
    </location>
</feature>
<dbReference type="Proteomes" id="UP001652700">
    <property type="component" value="Unplaced"/>
</dbReference>
<feature type="compositionally biased region" description="Low complexity" evidence="10">
    <location>
        <begin position="159"/>
        <end position="174"/>
    </location>
</feature>
<dbReference type="Pfam" id="PF10512">
    <property type="entry name" value="Borealin"/>
    <property type="match status" value="1"/>
</dbReference>
<dbReference type="GeneID" id="114337755"/>